<reference evidence="2 3" key="1">
    <citation type="submission" date="2014-06" db="EMBL/GenBank/DDBJ databases">
        <title>Draft genome sequence of Idiomarina sp. MCCC 1A10513.</title>
        <authorList>
            <person name="Du J."/>
            <person name="Lai Q."/>
            <person name="Shao Z."/>
        </authorList>
    </citation>
    <scope>NUCLEOTIDE SEQUENCE [LARGE SCALE GENOMIC DNA]</scope>
    <source>
        <strain evidence="2 3">MCCC 1A10513</strain>
    </source>
</reference>
<keyword evidence="1" id="KW-0732">Signal</keyword>
<dbReference type="Proteomes" id="UP000053718">
    <property type="component" value="Unassembled WGS sequence"/>
</dbReference>
<dbReference type="OrthoDB" id="6232895at2"/>
<dbReference type="CDD" id="cd22554">
    <property type="entry name" value="Slr4-like"/>
    <property type="match status" value="1"/>
</dbReference>
<accession>A0A094ITL9</accession>
<keyword evidence="3" id="KW-1185">Reference proteome</keyword>
<evidence type="ECO:0000256" key="1">
    <source>
        <dbReference type="SAM" id="SignalP"/>
    </source>
</evidence>
<dbReference type="EMBL" id="JPIN01000005">
    <property type="protein sequence ID" value="KFZ29179.1"/>
    <property type="molecule type" value="Genomic_DNA"/>
</dbReference>
<dbReference type="RefSeq" id="WP_156099484.1">
    <property type="nucleotide sequence ID" value="NZ_JPIN01000005.1"/>
</dbReference>
<evidence type="ECO:0000313" key="2">
    <source>
        <dbReference type="EMBL" id="KFZ29179.1"/>
    </source>
</evidence>
<sequence length="580" mass="63243">MTNMFKRSLVALAIAGASTGAMAADVSLTDTTYATDEFMSTMEQILSKNIVLTLNDEYKEGDYIYLRLEDGAYIDGAPDQLTVGFGEQFDEGDFAGNGVIPAAAGSYNDDADAEDVNKGITLDFVAETADDAGNTVLIYRVTNIFGDENTNSNDTTYGINLDFGRFNFDAPVVVAQNGVMFDTFSRLDDQPWPTNTNPWPFDTVSAPMTDNTQLFKMGPQFYLDVEEEFEGELDVWDFRRTFRTPGASHGNQDTSSSSLFWVRTTDNPDTGTLADDNAGEWDFVVQVDSDVEEQIEFTLSGDNMFGWIDSANPAGLEAVFSGNSCAYISHTASVLNFRCASVDVPTGLLFDLVATMDSAQNPKQDGEFTISANVNWTHTTTQYTDGGATDNVNFPEDGVLLESPAYGETSLSGLYAGEWTVNGSVTHIPYMPYSAQSEAGEIVPISQIIYVTNNSRDPGFDDAVVGGPNDFDGPAPENNNVDRIIWVEVMEENGDTTTFELDALANPGVTAIAGEIRSALFNAGMLDRTRFLSLTVNVADYPTNVSIYSAYNVNGSDRGWVQNDSVRTDMDLYRNNDIID</sequence>
<dbReference type="Pfam" id="PF19526">
    <property type="entry name" value="Slr4"/>
    <property type="match status" value="1"/>
</dbReference>
<feature type="signal peptide" evidence="1">
    <location>
        <begin position="1"/>
        <end position="23"/>
    </location>
</feature>
<evidence type="ECO:0000313" key="3">
    <source>
        <dbReference type="Proteomes" id="UP000053718"/>
    </source>
</evidence>
<name>A0A094ITL9_9GAMM</name>
<comment type="caution">
    <text evidence="2">The sequence shown here is derived from an EMBL/GenBank/DDBJ whole genome shotgun (WGS) entry which is preliminary data.</text>
</comment>
<dbReference type="AlphaFoldDB" id="A0A094ITL9"/>
<gene>
    <name evidence="2" type="ORF">IDAT_05760</name>
</gene>
<organism evidence="2 3">
    <name type="scientific">Pseudidiomarina atlantica</name>
    <dbReference type="NCBI Taxonomy" id="1517416"/>
    <lineage>
        <taxon>Bacteria</taxon>
        <taxon>Pseudomonadati</taxon>
        <taxon>Pseudomonadota</taxon>
        <taxon>Gammaproteobacteria</taxon>
        <taxon>Alteromonadales</taxon>
        <taxon>Idiomarinaceae</taxon>
        <taxon>Pseudidiomarina</taxon>
    </lineage>
</organism>
<proteinExistence type="predicted"/>
<protein>
    <submittedName>
        <fullName evidence="2">Uncharacterized protein</fullName>
    </submittedName>
</protein>
<feature type="chain" id="PRO_5001898893" evidence="1">
    <location>
        <begin position="24"/>
        <end position="580"/>
    </location>
</feature>
<dbReference type="InterPro" id="IPR045689">
    <property type="entry name" value="Slr4"/>
</dbReference>